<organism evidence="2 3">
    <name type="scientific">Candidatus Wallbacteria bacterium GWC2_49_35</name>
    <dbReference type="NCBI Taxonomy" id="1817813"/>
    <lineage>
        <taxon>Bacteria</taxon>
        <taxon>Candidatus Walliibacteriota</taxon>
    </lineage>
</organism>
<gene>
    <name evidence="2" type="ORF">A2008_02415</name>
</gene>
<dbReference type="Gene3D" id="2.40.50.100">
    <property type="match status" value="1"/>
</dbReference>
<comment type="caution">
    <text evidence="2">The sequence shown here is derived from an EMBL/GenBank/DDBJ whole genome shotgun (WGS) entry which is preliminary data.</text>
</comment>
<name>A0A1F7WHA0_9BACT</name>
<feature type="region of interest" description="Disordered" evidence="1">
    <location>
        <begin position="206"/>
        <end position="274"/>
    </location>
</feature>
<evidence type="ECO:0000313" key="2">
    <source>
        <dbReference type="EMBL" id="OGM02150.1"/>
    </source>
</evidence>
<dbReference type="AlphaFoldDB" id="A0A1F7WHA0"/>
<feature type="compositionally biased region" description="Acidic residues" evidence="1">
    <location>
        <begin position="213"/>
        <end position="234"/>
    </location>
</feature>
<sequence length="274" mass="30982">MKDLISIRSEVSGIVEFFQIKTNKLKRVLLPGGMIFVTNRQKKESAFKFGFAEPVKYTLKSKLALAFHCHHGEEIEEGGDVATIYSETDGEASVKKNKITVTKKSLVKEYSIDKNFIVLVNDGDKIKLGQPLAKIVSPFYGIVKYAFVPQESEKDRTKKIEYVEVLQNAVAYEIPDEFQIKVANGADIKSGAVIAEGVIREEGYEDLSIEKESFEEEKEEEETSAEEEVDEAEDESRGDFSYEEEPVESEFEEEEEANSGDDDDFPPFKKKKSK</sequence>
<proteinExistence type="predicted"/>
<evidence type="ECO:0000256" key="1">
    <source>
        <dbReference type="SAM" id="MobiDB-lite"/>
    </source>
</evidence>
<feature type="compositionally biased region" description="Acidic residues" evidence="1">
    <location>
        <begin position="241"/>
        <end position="265"/>
    </location>
</feature>
<protein>
    <submittedName>
        <fullName evidence="2">Uncharacterized protein</fullName>
    </submittedName>
</protein>
<accession>A0A1F7WHA0</accession>
<evidence type="ECO:0000313" key="3">
    <source>
        <dbReference type="Proteomes" id="UP000178735"/>
    </source>
</evidence>
<dbReference type="EMBL" id="MGFH01000215">
    <property type="protein sequence ID" value="OGM02150.1"/>
    <property type="molecule type" value="Genomic_DNA"/>
</dbReference>
<reference evidence="2 3" key="1">
    <citation type="journal article" date="2016" name="Nat. Commun.">
        <title>Thousands of microbial genomes shed light on interconnected biogeochemical processes in an aquifer system.</title>
        <authorList>
            <person name="Anantharaman K."/>
            <person name="Brown C.T."/>
            <person name="Hug L.A."/>
            <person name="Sharon I."/>
            <person name="Castelle C.J."/>
            <person name="Probst A.J."/>
            <person name="Thomas B.C."/>
            <person name="Singh A."/>
            <person name="Wilkins M.J."/>
            <person name="Karaoz U."/>
            <person name="Brodie E.L."/>
            <person name="Williams K.H."/>
            <person name="Hubbard S.S."/>
            <person name="Banfield J.F."/>
        </authorList>
    </citation>
    <scope>NUCLEOTIDE SEQUENCE [LARGE SCALE GENOMIC DNA]</scope>
</reference>
<dbReference type="Proteomes" id="UP000178735">
    <property type="component" value="Unassembled WGS sequence"/>
</dbReference>